<evidence type="ECO:0000313" key="1">
    <source>
        <dbReference type="EMBL" id="CAB4552053.1"/>
    </source>
</evidence>
<name>A0A6J6CPH9_9ZZZZ</name>
<dbReference type="EMBL" id="CAEZSZ010000024">
    <property type="protein sequence ID" value="CAB4552053.1"/>
    <property type="molecule type" value="Genomic_DNA"/>
</dbReference>
<dbReference type="InterPro" id="IPR032710">
    <property type="entry name" value="NTF2-like_dom_sf"/>
</dbReference>
<sequence>MNFENADSAIKKLLSDYFDVMHHQDMSVFDKVFHKNCALYSTQTGELNLRPYDVYRDVVLNRESPASLGNARRDKVLMFDQVSPTLAVVKVQLEMFGGVMQDYLNIVYLDGQWWIIAKMWERVGDAEPA</sequence>
<proteinExistence type="predicted"/>
<protein>
    <submittedName>
        <fullName evidence="1">Unannotated protein</fullName>
    </submittedName>
</protein>
<organism evidence="1">
    <name type="scientific">freshwater metagenome</name>
    <dbReference type="NCBI Taxonomy" id="449393"/>
    <lineage>
        <taxon>unclassified sequences</taxon>
        <taxon>metagenomes</taxon>
        <taxon>ecological metagenomes</taxon>
    </lineage>
</organism>
<gene>
    <name evidence="1" type="ORF">UFOPK1561_00352</name>
</gene>
<dbReference type="InterPro" id="IPR039437">
    <property type="entry name" value="FrzH/put_lumazine-bd"/>
</dbReference>
<dbReference type="Gene3D" id="3.10.450.50">
    <property type="match status" value="1"/>
</dbReference>
<reference evidence="1" key="1">
    <citation type="submission" date="2020-05" db="EMBL/GenBank/DDBJ databases">
        <authorList>
            <person name="Chiriac C."/>
            <person name="Salcher M."/>
            <person name="Ghai R."/>
            <person name="Kavagutti S V."/>
        </authorList>
    </citation>
    <scope>NUCLEOTIDE SEQUENCE</scope>
</reference>
<accession>A0A6J6CPH9</accession>
<dbReference type="SUPFAM" id="SSF54427">
    <property type="entry name" value="NTF2-like"/>
    <property type="match status" value="1"/>
</dbReference>
<dbReference type="AlphaFoldDB" id="A0A6J6CPH9"/>
<dbReference type="Pfam" id="PF12893">
    <property type="entry name" value="Lumazine_bd_2"/>
    <property type="match status" value="1"/>
</dbReference>